<dbReference type="SUPFAM" id="SSF47576">
    <property type="entry name" value="Calponin-homology domain, CH-domain"/>
    <property type="match status" value="1"/>
</dbReference>
<gene>
    <name evidence="2" type="ORF">PHMEG_00024157</name>
</gene>
<keyword evidence="3" id="KW-1185">Reference proteome</keyword>
<feature type="compositionally biased region" description="Polar residues" evidence="1">
    <location>
        <begin position="384"/>
        <end position="398"/>
    </location>
</feature>
<name>A0A225VHP1_9STRA</name>
<feature type="compositionally biased region" description="Basic and acidic residues" evidence="1">
    <location>
        <begin position="368"/>
        <end position="380"/>
    </location>
</feature>
<protein>
    <recommendedName>
        <fullName evidence="4">Calponin-homology (CH) domain-containing protein</fullName>
    </recommendedName>
</protein>
<evidence type="ECO:0000313" key="2">
    <source>
        <dbReference type="EMBL" id="OWZ04020.1"/>
    </source>
</evidence>
<dbReference type="EMBL" id="NBNE01005195">
    <property type="protein sequence ID" value="OWZ04020.1"/>
    <property type="molecule type" value="Genomic_DNA"/>
</dbReference>
<dbReference type="InterPro" id="IPR036872">
    <property type="entry name" value="CH_dom_sf"/>
</dbReference>
<feature type="region of interest" description="Disordered" evidence="1">
    <location>
        <begin position="333"/>
        <end position="403"/>
    </location>
</feature>
<evidence type="ECO:0000256" key="1">
    <source>
        <dbReference type="SAM" id="MobiDB-lite"/>
    </source>
</evidence>
<dbReference type="OrthoDB" id="122837at2759"/>
<reference evidence="3" key="1">
    <citation type="submission" date="2017-03" db="EMBL/GenBank/DDBJ databases">
        <title>Phytopthora megakarya and P. palmivora, two closely related causual agents of cacao black pod achieved similar genome size and gene model numbers by different mechanisms.</title>
        <authorList>
            <person name="Ali S."/>
            <person name="Shao J."/>
            <person name="Larry D.J."/>
            <person name="Kronmiller B."/>
            <person name="Shen D."/>
            <person name="Strem M.D."/>
            <person name="Melnick R.L."/>
            <person name="Guiltinan M.J."/>
            <person name="Tyler B.M."/>
            <person name="Meinhardt L.W."/>
            <person name="Bailey B.A."/>
        </authorList>
    </citation>
    <scope>NUCLEOTIDE SEQUENCE [LARGE SCALE GENOMIC DNA]</scope>
    <source>
        <strain evidence="3">zdho120</strain>
    </source>
</reference>
<dbReference type="Proteomes" id="UP000198211">
    <property type="component" value="Unassembled WGS sequence"/>
</dbReference>
<evidence type="ECO:0008006" key="4">
    <source>
        <dbReference type="Google" id="ProtNLM"/>
    </source>
</evidence>
<comment type="caution">
    <text evidence="2">The sequence shown here is derived from an EMBL/GenBank/DDBJ whole genome shotgun (WGS) entry which is preliminary data.</text>
</comment>
<organism evidence="2 3">
    <name type="scientific">Phytophthora megakarya</name>
    <dbReference type="NCBI Taxonomy" id="4795"/>
    <lineage>
        <taxon>Eukaryota</taxon>
        <taxon>Sar</taxon>
        <taxon>Stramenopiles</taxon>
        <taxon>Oomycota</taxon>
        <taxon>Peronosporomycetes</taxon>
        <taxon>Peronosporales</taxon>
        <taxon>Peronosporaceae</taxon>
        <taxon>Phytophthora</taxon>
    </lineage>
</organism>
<proteinExistence type="predicted"/>
<dbReference type="AlphaFoldDB" id="A0A225VHP1"/>
<sequence>MSAGKRRKFEFALSVFKNLGISPEAINAFQCLQRPGKQVLPKTIWCALDEVLNHVTCLVRTALSKTPNTVTMGKKSHGQKPPVSELGEKQSVIHIERQSTVRSHCLNSPQFRRKKNIEVDATLNGIKGYAPLKWIFPYITGEQMHVVNEWLIDVGYDVKKASGHGVLQDPMRNGVLLCTLLTQVLKVKPFSFCKAPRTLAEMKENISNAFENLHYVQVPPRYLTPCAEQAVLIGDRQVTYGILWHIWQASRAALKPVKTQENGGGSLVSFHEIRKAENVVSGRKPSTSVQSSPLVLDIPAIALVGQGKRVIKHDLASSYQIKLHDTFARRLARSENDPNDDDNNDDVFPKAPLSSPINNEEFDLVPTKPHENDMNTRNADDIWPTSSRSTVVPKSSRYQELDSGAPKIAIGELSGKKGKATVMTP</sequence>
<dbReference type="Gene3D" id="1.10.418.10">
    <property type="entry name" value="Calponin-like domain"/>
    <property type="match status" value="1"/>
</dbReference>
<accession>A0A225VHP1</accession>
<evidence type="ECO:0000313" key="3">
    <source>
        <dbReference type="Proteomes" id="UP000198211"/>
    </source>
</evidence>